<evidence type="ECO:0000256" key="2">
    <source>
        <dbReference type="SAM" id="MobiDB-lite"/>
    </source>
</evidence>
<proteinExistence type="predicted"/>
<keyword evidence="4" id="KW-1185">Reference proteome</keyword>
<evidence type="ECO:0000313" key="4">
    <source>
        <dbReference type="Proteomes" id="UP001153076"/>
    </source>
</evidence>
<dbReference type="OrthoDB" id="1703069at2759"/>
<dbReference type="Pfam" id="PF05691">
    <property type="entry name" value="Raffinose_syn"/>
    <property type="match status" value="1"/>
</dbReference>
<dbReference type="EMBL" id="JAKOGI010000689">
    <property type="protein sequence ID" value="KAJ8431416.1"/>
    <property type="molecule type" value="Genomic_DNA"/>
</dbReference>
<dbReference type="Proteomes" id="UP001153076">
    <property type="component" value="Unassembled WGS sequence"/>
</dbReference>
<evidence type="ECO:0000256" key="1">
    <source>
        <dbReference type="ARBA" id="ARBA00023277"/>
    </source>
</evidence>
<feature type="region of interest" description="Disordered" evidence="2">
    <location>
        <begin position="95"/>
        <end position="117"/>
    </location>
</feature>
<dbReference type="InterPro" id="IPR008811">
    <property type="entry name" value="Glycosyl_hydrolases_36"/>
</dbReference>
<name>A0A9Q1Q7V5_9CARY</name>
<protein>
    <submittedName>
        <fullName evidence="3">Uncharacterized protein</fullName>
    </submittedName>
</protein>
<accession>A0A9Q1Q7V5</accession>
<keyword evidence="1" id="KW-0119">Carbohydrate metabolism</keyword>
<gene>
    <name evidence="3" type="ORF">Cgig2_004448</name>
</gene>
<comment type="caution">
    <text evidence="3">The sequence shown here is derived from an EMBL/GenBank/DDBJ whole genome shotgun (WGS) entry which is preliminary data.</text>
</comment>
<evidence type="ECO:0000313" key="3">
    <source>
        <dbReference type="EMBL" id="KAJ8431416.1"/>
    </source>
</evidence>
<reference evidence="3" key="1">
    <citation type="submission" date="2022-04" db="EMBL/GenBank/DDBJ databases">
        <title>Carnegiea gigantea Genome sequencing and assembly v2.</title>
        <authorList>
            <person name="Copetti D."/>
            <person name="Sanderson M.J."/>
            <person name="Burquez A."/>
            <person name="Wojciechowski M.F."/>
        </authorList>
    </citation>
    <scope>NUCLEOTIDE SEQUENCE</scope>
    <source>
        <strain evidence="3">SGP5-SGP5p</strain>
        <tissue evidence="3">Aerial part</tissue>
    </source>
</reference>
<dbReference type="AlphaFoldDB" id="A0A9Q1Q7V5"/>
<organism evidence="3 4">
    <name type="scientific">Carnegiea gigantea</name>
    <dbReference type="NCBI Taxonomy" id="171969"/>
    <lineage>
        <taxon>Eukaryota</taxon>
        <taxon>Viridiplantae</taxon>
        <taxon>Streptophyta</taxon>
        <taxon>Embryophyta</taxon>
        <taxon>Tracheophyta</taxon>
        <taxon>Spermatophyta</taxon>
        <taxon>Magnoliopsida</taxon>
        <taxon>eudicotyledons</taxon>
        <taxon>Gunneridae</taxon>
        <taxon>Pentapetalae</taxon>
        <taxon>Caryophyllales</taxon>
        <taxon>Cactineae</taxon>
        <taxon>Cactaceae</taxon>
        <taxon>Cactoideae</taxon>
        <taxon>Echinocereeae</taxon>
        <taxon>Carnegiea</taxon>
    </lineage>
</organism>
<sequence>MVDDTKLWEIRTRVPTETLLKAGAESAANDFTEPSAVSTAYILFLPVLDGQFRTSLEGSNDDQLQICPAKNLELEQGNWDDGGCFQLSRSRKLANSRKPSRPNAVHAFNSGYEPGGKDQRKRLWTCGRFGTYSSQPSKACRVDAQLESFTNNSIDGLLMPELDGNVTQKRLRLNALFCQLRSRTRAYEL</sequence>